<keyword evidence="6" id="KW-0560">Oxidoreductase</keyword>
<evidence type="ECO:0000256" key="3">
    <source>
        <dbReference type="ARBA" id="ARBA00001966"/>
    </source>
</evidence>
<comment type="cofactor">
    <cofactor evidence="1">
        <name>Mg(2+)</name>
        <dbReference type="ChEBI" id="CHEBI:18420"/>
    </cofactor>
</comment>
<dbReference type="GO" id="GO:0045333">
    <property type="term" value="P:cellular respiration"/>
    <property type="evidence" value="ECO:0007669"/>
    <property type="project" value="UniProtKB-ARBA"/>
</dbReference>
<dbReference type="Proteomes" id="UP000230779">
    <property type="component" value="Unassembled WGS sequence"/>
</dbReference>
<dbReference type="InterPro" id="IPR051457">
    <property type="entry name" value="2-oxoacid:Fd_oxidoreductase"/>
</dbReference>
<evidence type="ECO:0000259" key="10">
    <source>
        <dbReference type="Pfam" id="PF02775"/>
    </source>
</evidence>
<evidence type="ECO:0000256" key="9">
    <source>
        <dbReference type="ARBA" id="ARBA00023052"/>
    </source>
</evidence>
<dbReference type="Pfam" id="PF02775">
    <property type="entry name" value="TPP_enzyme_C"/>
    <property type="match status" value="1"/>
</dbReference>
<keyword evidence="7" id="KW-0408">Iron</keyword>
<evidence type="ECO:0000256" key="8">
    <source>
        <dbReference type="ARBA" id="ARBA00023014"/>
    </source>
</evidence>
<evidence type="ECO:0000256" key="7">
    <source>
        <dbReference type="ARBA" id="ARBA00023004"/>
    </source>
</evidence>
<evidence type="ECO:0000313" key="13">
    <source>
        <dbReference type="Proteomes" id="UP000230779"/>
    </source>
</evidence>
<sequence length="284" mass="31593">MKPEQINTPYKPTWCPGCGNYAIWVALKNAVTKLELDPAKVVVSYGIGCSGNENNFVGTYTFHSLHGRPVPPANGIKMVNHELTVIAVSGDGDAYAEGGNHFIHACRGNHDITYLVHNNAMYSLTTGQASPTSQKGMPSKSTPEGVLERPLNPIALALTAEASFVARGFSGKEEHLTDLIAKAIQHKGFSLVDILQPCVTFNKLNTFHYYYERVYDLQKEGYQPDDKEKAFKKAQEWGERIPIGIFYREKRPSYHSELFQIKEKPLVGQNLAGIDITKSMKEFV</sequence>
<accession>A0A2M7RIB6</accession>
<gene>
    <name evidence="12" type="ORF">COY66_04690</name>
</gene>
<dbReference type="EMBL" id="PFMD01000054">
    <property type="protein sequence ID" value="PIY96221.1"/>
    <property type="molecule type" value="Genomic_DNA"/>
</dbReference>
<dbReference type="InterPro" id="IPR011766">
    <property type="entry name" value="TPP_enzyme_TPP-bd"/>
</dbReference>
<proteinExistence type="predicted"/>
<dbReference type="Pfam" id="PF12367">
    <property type="entry name" value="PFO_beta_C"/>
    <property type="match status" value="1"/>
</dbReference>
<feature type="domain" description="Pyruvate ferredoxin oxidoreductase beta subunit C-terminal" evidence="11">
    <location>
        <begin position="198"/>
        <end position="262"/>
    </location>
</feature>
<evidence type="ECO:0000256" key="4">
    <source>
        <dbReference type="ARBA" id="ARBA00022723"/>
    </source>
</evidence>
<keyword evidence="8" id="KW-0411">Iron-sulfur</keyword>
<evidence type="ECO:0000256" key="2">
    <source>
        <dbReference type="ARBA" id="ARBA00001964"/>
    </source>
</evidence>
<dbReference type="InterPro" id="IPR011896">
    <property type="entry name" value="OFOB"/>
</dbReference>
<reference evidence="12 13" key="1">
    <citation type="submission" date="2017-09" db="EMBL/GenBank/DDBJ databases">
        <title>Depth-based differentiation of microbial function through sediment-hosted aquifers and enrichment of novel symbionts in the deep terrestrial subsurface.</title>
        <authorList>
            <person name="Probst A.J."/>
            <person name="Ladd B."/>
            <person name="Jarett J.K."/>
            <person name="Geller-Mcgrath D.E."/>
            <person name="Sieber C.M."/>
            <person name="Emerson J.B."/>
            <person name="Anantharaman K."/>
            <person name="Thomas B.C."/>
            <person name="Malmstrom R."/>
            <person name="Stieglmeier M."/>
            <person name="Klingl A."/>
            <person name="Woyke T."/>
            <person name="Ryan C.M."/>
            <person name="Banfield J.F."/>
        </authorList>
    </citation>
    <scope>NUCLEOTIDE SEQUENCE [LARGE SCALE GENOMIC DNA]</scope>
    <source>
        <strain evidence="12">CG_4_10_14_0_8_um_filter_42_10</strain>
    </source>
</reference>
<name>A0A2M7RIB6_9BACT</name>
<protein>
    <submittedName>
        <fullName evidence="12">2-oxoacid ferredoxin oxidoreductase</fullName>
    </submittedName>
</protein>
<evidence type="ECO:0000256" key="1">
    <source>
        <dbReference type="ARBA" id="ARBA00001946"/>
    </source>
</evidence>
<dbReference type="CDD" id="cd03375">
    <property type="entry name" value="TPP_OGFOR"/>
    <property type="match status" value="1"/>
</dbReference>
<evidence type="ECO:0000256" key="5">
    <source>
        <dbReference type="ARBA" id="ARBA00022842"/>
    </source>
</evidence>
<dbReference type="AlphaFoldDB" id="A0A2M7RIB6"/>
<dbReference type="PANTHER" id="PTHR48084">
    <property type="entry name" value="2-OXOGLUTARATE OXIDOREDUCTASE SUBUNIT KORB-RELATED"/>
    <property type="match status" value="1"/>
</dbReference>
<dbReference type="GO" id="GO:0046872">
    <property type="term" value="F:metal ion binding"/>
    <property type="evidence" value="ECO:0007669"/>
    <property type="project" value="UniProtKB-KW"/>
</dbReference>
<dbReference type="InterPro" id="IPR029061">
    <property type="entry name" value="THDP-binding"/>
</dbReference>
<comment type="caution">
    <text evidence="12">The sequence shown here is derived from an EMBL/GenBank/DDBJ whole genome shotgun (WGS) entry which is preliminary data.</text>
</comment>
<evidence type="ECO:0000256" key="6">
    <source>
        <dbReference type="ARBA" id="ARBA00023002"/>
    </source>
</evidence>
<dbReference type="Gene3D" id="3.40.50.970">
    <property type="match status" value="1"/>
</dbReference>
<dbReference type="SUPFAM" id="SSF52518">
    <property type="entry name" value="Thiamin diphosphate-binding fold (THDP-binding)"/>
    <property type="match status" value="1"/>
</dbReference>
<keyword evidence="9" id="KW-0786">Thiamine pyrophosphate</keyword>
<dbReference type="GO" id="GO:0051536">
    <property type="term" value="F:iron-sulfur cluster binding"/>
    <property type="evidence" value="ECO:0007669"/>
    <property type="project" value="UniProtKB-KW"/>
</dbReference>
<comment type="cofactor">
    <cofactor evidence="2">
        <name>thiamine diphosphate</name>
        <dbReference type="ChEBI" id="CHEBI:58937"/>
    </cofactor>
</comment>
<evidence type="ECO:0000313" key="12">
    <source>
        <dbReference type="EMBL" id="PIY96221.1"/>
    </source>
</evidence>
<feature type="domain" description="Thiamine pyrophosphate enzyme TPP-binding" evidence="10">
    <location>
        <begin position="49"/>
        <end position="194"/>
    </location>
</feature>
<dbReference type="InterPro" id="IPR032686">
    <property type="entry name" value="PFO_beta_C"/>
</dbReference>
<organism evidence="12 13">
    <name type="scientific">Candidatus Kerfeldbacteria bacterium CG_4_10_14_0_8_um_filter_42_10</name>
    <dbReference type="NCBI Taxonomy" id="2014248"/>
    <lineage>
        <taxon>Bacteria</taxon>
        <taxon>Candidatus Kerfeldiibacteriota</taxon>
    </lineage>
</organism>
<dbReference type="GO" id="GO:0030976">
    <property type="term" value="F:thiamine pyrophosphate binding"/>
    <property type="evidence" value="ECO:0007669"/>
    <property type="project" value="InterPro"/>
</dbReference>
<dbReference type="GO" id="GO:0016625">
    <property type="term" value="F:oxidoreductase activity, acting on the aldehyde or oxo group of donors, iron-sulfur protein as acceptor"/>
    <property type="evidence" value="ECO:0007669"/>
    <property type="project" value="UniProtKB-ARBA"/>
</dbReference>
<dbReference type="PANTHER" id="PTHR48084:SF4">
    <property type="entry name" value="2-OXOGLUTARATE OXIDOREDUCTASE SUBUNIT KORB"/>
    <property type="match status" value="1"/>
</dbReference>
<keyword evidence="5" id="KW-0460">Magnesium</keyword>
<dbReference type="NCBIfam" id="TIGR02177">
    <property type="entry name" value="PorB_KorB"/>
    <property type="match status" value="1"/>
</dbReference>
<keyword evidence="4" id="KW-0479">Metal-binding</keyword>
<comment type="cofactor">
    <cofactor evidence="3">
        <name>[4Fe-4S] cluster</name>
        <dbReference type="ChEBI" id="CHEBI:49883"/>
    </cofactor>
</comment>
<evidence type="ECO:0000259" key="11">
    <source>
        <dbReference type="Pfam" id="PF12367"/>
    </source>
</evidence>